<evidence type="ECO:0000256" key="1">
    <source>
        <dbReference type="ARBA" id="ARBA00004240"/>
    </source>
</evidence>
<feature type="domain" description="J" evidence="7">
    <location>
        <begin position="369"/>
        <end position="437"/>
    </location>
</feature>
<evidence type="ECO:0000256" key="6">
    <source>
        <dbReference type="SAM" id="SignalP"/>
    </source>
</evidence>
<dbReference type="InterPro" id="IPR036869">
    <property type="entry name" value="J_dom_sf"/>
</dbReference>
<reference evidence="9" key="1">
    <citation type="submission" date="2016-02" db="EMBL/GenBank/DDBJ databases">
        <title>Comparative genomics of biotechnologically important yeasts.</title>
        <authorList>
            <consortium name="DOE Joint Genome Institute"/>
            <person name="Riley R."/>
            <person name="Haridas S."/>
            <person name="Wolfe K.H."/>
            <person name="Lopes M.R."/>
            <person name="Hittinger C.T."/>
            <person name="Goker M."/>
            <person name="Salamov A."/>
            <person name="Wisecaver J."/>
            <person name="Long T.M."/>
            <person name="Aerts A.L."/>
            <person name="Barry K."/>
            <person name="Choi C."/>
            <person name="Clum A."/>
            <person name="Coughlan A.Y."/>
            <person name="Deshpande S."/>
            <person name="Douglass A.P."/>
            <person name="Hanson S.J."/>
            <person name="Klenk H.-P."/>
            <person name="Labutti K."/>
            <person name="Lapidus A."/>
            <person name="Lindquist E."/>
            <person name="Lipzen A."/>
            <person name="Meier-Kolthoff J.P."/>
            <person name="Ohm R.A."/>
            <person name="Otillar R.P."/>
            <person name="Pangilinan J."/>
            <person name="Peng Y."/>
            <person name="Rokas A."/>
            <person name="Rosa C.A."/>
            <person name="Scheuner C."/>
            <person name="Sibirny A.A."/>
            <person name="Slot J.C."/>
            <person name="Stielow J.B."/>
            <person name="Sun H."/>
            <person name="Kurtzman C.P."/>
            <person name="Blackwell M."/>
            <person name="Jeffries T.W."/>
            <person name="Grigoriev I.V."/>
        </authorList>
    </citation>
    <scope>NUCLEOTIDE SEQUENCE [LARGE SCALE GENOMIC DNA]</scope>
    <source>
        <strain evidence="9">NRRL Y-17796</strain>
    </source>
</reference>
<dbReference type="Proteomes" id="UP000095023">
    <property type="component" value="Unassembled WGS sequence"/>
</dbReference>
<sequence>MWFLPTLVLLVLSCLTHADSTASDPNLSSGNYDAAINAFNEALKLNPDDYMTLYKRSIANMYLGKRSAALNDLNTVIKLAPSFEPARIQRAQSFIQRGDWERAQEDYSAVGHDVSELKQLMNMEASVNEAIKNSDWAACIDLSSRLIDSSPYSARARDLRSFCYVKVNELQPAVVDLTNAVNLEPTNLSRIASLASLVYYYQGDYNQFLRTIQKCTRFDPDFEECKSLFKSVKAFNKDLEKHASLALGAEPKFIDNLVRKLQDIGEKLSVPDLVSKSYLLERLYTDKCTKLCEKHKYAEAKSFCQSALIYAPRLDTAHVCIAEALAEDDHFDEAIKLLEQEEKENPYHEPITKKLEDLKRRKNQPKPKNYYKILGVAKNADEKEIKSAYRAMTKKFHPDKRPADMSIEEAEAKMAEINLAYEVLSDPEQRRQHDMGIDPQNPGSGPQQQHQQPFNPFQGGQPFGQNIKFTFNGRPGGAQFNQRRRGR</sequence>
<dbReference type="PRINTS" id="PR00625">
    <property type="entry name" value="JDOMAIN"/>
</dbReference>
<gene>
    <name evidence="8" type="ORF">CANCADRAFT_95075</name>
</gene>
<evidence type="ECO:0000256" key="3">
    <source>
        <dbReference type="ARBA" id="ARBA00022824"/>
    </source>
</evidence>
<dbReference type="GO" id="GO:0034975">
    <property type="term" value="P:protein folding in endoplasmic reticulum"/>
    <property type="evidence" value="ECO:0007669"/>
    <property type="project" value="TreeGrafter"/>
</dbReference>
<dbReference type="CDD" id="cd06257">
    <property type="entry name" value="DnaJ"/>
    <property type="match status" value="1"/>
</dbReference>
<dbReference type="SMART" id="SM00271">
    <property type="entry name" value="DnaJ"/>
    <property type="match status" value="1"/>
</dbReference>
<dbReference type="InterPro" id="IPR051727">
    <property type="entry name" value="DnaJ_C3_Co-chaperones"/>
</dbReference>
<feature type="repeat" description="TPR" evidence="4">
    <location>
        <begin position="16"/>
        <end position="49"/>
    </location>
</feature>
<evidence type="ECO:0000313" key="8">
    <source>
        <dbReference type="EMBL" id="ODV92900.1"/>
    </source>
</evidence>
<dbReference type="OrthoDB" id="1726119at2759"/>
<comment type="subcellular location">
    <subcellularLocation>
        <location evidence="1">Endoplasmic reticulum</location>
    </subcellularLocation>
</comment>
<evidence type="ECO:0000256" key="4">
    <source>
        <dbReference type="PROSITE-ProRule" id="PRU00339"/>
    </source>
</evidence>
<dbReference type="SUPFAM" id="SSF48452">
    <property type="entry name" value="TPR-like"/>
    <property type="match status" value="2"/>
</dbReference>
<dbReference type="InterPro" id="IPR001623">
    <property type="entry name" value="DnaJ_domain"/>
</dbReference>
<dbReference type="SMART" id="SM00028">
    <property type="entry name" value="TPR"/>
    <property type="match status" value="6"/>
</dbReference>
<name>A0A1E4TMB4_9ASCO</name>
<dbReference type="EMBL" id="KV453841">
    <property type="protein sequence ID" value="ODV92900.1"/>
    <property type="molecule type" value="Genomic_DNA"/>
</dbReference>
<dbReference type="PANTHER" id="PTHR44140:SF2">
    <property type="entry name" value="LD25575P"/>
    <property type="match status" value="1"/>
</dbReference>
<dbReference type="Pfam" id="PF00226">
    <property type="entry name" value="DnaJ"/>
    <property type="match status" value="1"/>
</dbReference>
<keyword evidence="2 6" id="KW-0732">Signal</keyword>
<dbReference type="AlphaFoldDB" id="A0A1E4TMB4"/>
<dbReference type="InterPro" id="IPR011990">
    <property type="entry name" value="TPR-like_helical_dom_sf"/>
</dbReference>
<dbReference type="Pfam" id="PF13181">
    <property type="entry name" value="TPR_8"/>
    <property type="match status" value="1"/>
</dbReference>
<dbReference type="PROSITE" id="PS50005">
    <property type="entry name" value="TPR"/>
    <property type="match status" value="1"/>
</dbReference>
<dbReference type="GO" id="GO:0051087">
    <property type="term" value="F:protein-folding chaperone binding"/>
    <property type="evidence" value="ECO:0007669"/>
    <property type="project" value="TreeGrafter"/>
</dbReference>
<keyword evidence="3" id="KW-0256">Endoplasmic reticulum</keyword>
<dbReference type="GO" id="GO:0051787">
    <property type="term" value="F:misfolded protein binding"/>
    <property type="evidence" value="ECO:0007669"/>
    <property type="project" value="TreeGrafter"/>
</dbReference>
<dbReference type="GO" id="GO:0005783">
    <property type="term" value="C:endoplasmic reticulum"/>
    <property type="evidence" value="ECO:0007669"/>
    <property type="project" value="UniProtKB-SubCell"/>
</dbReference>
<feature type="compositionally biased region" description="Basic and acidic residues" evidence="5">
    <location>
        <begin position="427"/>
        <end position="436"/>
    </location>
</feature>
<dbReference type="InterPro" id="IPR019734">
    <property type="entry name" value="TPR_rpt"/>
</dbReference>
<dbReference type="SUPFAM" id="SSF46565">
    <property type="entry name" value="Chaperone J-domain"/>
    <property type="match status" value="1"/>
</dbReference>
<feature type="region of interest" description="Disordered" evidence="5">
    <location>
        <begin position="427"/>
        <end position="487"/>
    </location>
</feature>
<feature type="chain" id="PRO_5009163312" description="J domain-containing protein" evidence="6">
    <location>
        <begin position="19"/>
        <end position="487"/>
    </location>
</feature>
<protein>
    <recommendedName>
        <fullName evidence="7">J domain-containing protein</fullName>
    </recommendedName>
</protein>
<keyword evidence="9" id="KW-1185">Reference proteome</keyword>
<evidence type="ECO:0000256" key="2">
    <source>
        <dbReference type="ARBA" id="ARBA00022729"/>
    </source>
</evidence>
<feature type="signal peptide" evidence="6">
    <location>
        <begin position="1"/>
        <end position="18"/>
    </location>
</feature>
<proteinExistence type="predicted"/>
<feature type="compositionally biased region" description="Low complexity" evidence="5">
    <location>
        <begin position="439"/>
        <end position="466"/>
    </location>
</feature>
<organism evidence="8 9">
    <name type="scientific">Tortispora caseinolytica NRRL Y-17796</name>
    <dbReference type="NCBI Taxonomy" id="767744"/>
    <lineage>
        <taxon>Eukaryota</taxon>
        <taxon>Fungi</taxon>
        <taxon>Dikarya</taxon>
        <taxon>Ascomycota</taxon>
        <taxon>Saccharomycotina</taxon>
        <taxon>Trigonopsidomycetes</taxon>
        <taxon>Trigonopsidales</taxon>
        <taxon>Trigonopsidaceae</taxon>
        <taxon>Tortispora</taxon>
    </lineage>
</organism>
<evidence type="ECO:0000313" key="9">
    <source>
        <dbReference type="Proteomes" id="UP000095023"/>
    </source>
</evidence>
<evidence type="ECO:0000256" key="5">
    <source>
        <dbReference type="SAM" id="MobiDB-lite"/>
    </source>
</evidence>
<dbReference type="PANTHER" id="PTHR44140">
    <property type="entry name" value="LD25575P"/>
    <property type="match status" value="1"/>
</dbReference>
<evidence type="ECO:0000259" key="7">
    <source>
        <dbReference type="PROSITE" id="PS50076"/>
    </source>
</evidence>
<keyword evidence="4" id="KW-0802">TPR repeat</keyword>
<dbReference type="Gene3D" id="1.10.287.110">
    <property type="entry name" value="DnaJ domain"/>
    <property type="match status" value="1"/>
</dbReference>
<dbReference type="Gene3D" id="1.25.40.10">
    <property type="entry name" value="Tetratricopeptide repeat domain"/>
    <property type="match status" value="1"/>
</dbReference>
<dbReference type="PROSITE" id="PS50076">
    <property type="entry name" value="DNAJ_2"/>
    <property type="match status" value="1"/>
</dbReference>
<accession>A0A1E4TMB4</accession>